<sequence length="462" mass="54604">MIVATDKSLITMIEHKDLFFKLIDIIDRQNSSDEIPLQIYNQLLRGLLEKQSDVEQRRLRAILNLENLHRADLVIEIDSNRGVFVLASFVVEMFRHFDRRRLRELSSAQLEDLRRRLQESLDQLSKSPLVLGDRVFDDQLELLRERIRTTHVKMRDNVSSLLGQAERLSEIIEQNELDNLEQSIQVSKALEQIDQIYQYHVLPTLQFLNERETFKEGQPALTSLRYIANLLDTAQLPELSQQMKYASASLRSYASDVEKIRRSLERYVRQNTKQRMQYNAIEAAFNDLLHSVRCLQDGSLKNNLLRYDDPVFSIGQLFSGLRVIRYSTRLEWHGKDQRLLFDEFLRVKLDQLSRNKSETGTVDLEAETEGFDWQQQIRKEKIRLLVSEWQTPNVCDDFHRMMHEYLLVRLSDYELSDLLEAMKWCVAEKKLQLKPAFCQRVIKHKRFELTYFVNVMEPIHAS</sequence>
<keyword evidence="2" id="KW-1185">Reference proteome</keyword>
<dbReference type="AlphaFoldDB" id="A0A364NQJ1"/>
<name>A0A364NQJ1_9GAMM</name>
<comment type="caution">
    <text evidence="1">The sequence shown here is derived from an EMBL/GenBank/DDBJ whole genome shotgun (WGS) entry which is preliminary data.</text>
</comment>
<accession>A0A364NQJ1</accession>
<evidence type="ECO:0000313" key="1">
    <source>
        <dbReference type="EMBL" id="RAU19351.1"/>
    </source>
</evidence>
<dbReference type="RefSeq" id="WP_112157591.1">
    <property type="nucleotide sequence ID" value="NZ_QKRX01000002.1"/>
</dbReference>
<evidence type="ECO:0000313" key="2">
    <source>
        <dbReference type="Proteomes" id="UP000250744"/>
    </source>
</evidence>
<protein>
    <submittedName>
        <fullName evidence="1">Uncharacterized protein</fullName>
    </submittedName>
</protein>
<dbReference type="OrthoDB" id="5808494at2"/>
<organism evidence="1 2">
    <name type="scientific">Nitrincola tibetensis</name>
    <dbReference type="NCBI Taxonomy" id="2219697"/>
    <lineage>
        <taxon>Bacteria</taxon>
        <taxon>Pseudomonadati</taxon>
        <taxon>Pseudomonadota</taxon>
        <taxon>Gammaproteobacteria</taxon>
        <taxon>Oceanospirillales</taxon>
        <taxon>Oceanospirillaceae</taxon>
        <taxon>Nitrincola</taxon>
    </lineage>
</organism>
<gene>
    <name evidence="1" type="ORF">DN062_03575</name>
</gene>
<dbReference type="EMBL" id="QKRX01000002">
    <property type="protein sequence ID" value="RAU19351.1"/>
    <property type="molecule type" value="Genomic_DNA"/>
</dbReference>
<reference evidence="1 2" key="1">
    <citation type="submission" date="2018-06" db="EMBL/GenBank/DDBJ databases">
        <title>Nitrincola tibetense sp. nov., isolated from Lake XuguoCo on Tibetan Plateau.</title>
        <authorList>
            <person name="Xing P."/>
        </authorList>
    </citation>
    <scope>NUCLEOTIDE SEQUENCE [LARGE SCALE GENOMIC DNA]</scope>
    <source>
        <strain evidence="2">xg18</strain>
    </source>
</reference>
<dbReference type="Proteomes" id="UP000250744">
    <property type="component" value="Unassembled WGS sequence"/>
</dbReference>
<proteinExistence type="predicted"/>